<dbReference type="PANTHER" id="PTHR39184:SF1">
    <property type="entry name" value="PBSX PHAGE TERMINASE LARGE SUBUNIT"/>
    <property type="match status" value="1"/>
</dbReference>
<dbReference type="Pfam" id="PF03237">
    <property type="entry name" value="Terminase_6N"/>
    <property type="match status" value="1"/>
</dbReference>
<gene>
    <name evidence="1" type="ORF">CG419_03920</name>
</gene>
<dbReference type="InterPro" id="IPR006437">
    <property type="entry name" value="Phage_terminase_lsu"/>
</dbReference>
<dbReference type="Gene3D" id="3.30.420.280">
    <property type="match status" value="1"/>
</dbReference>
<dbReference type="Gene3D" id="3.40.50.300">
    <property type="entry name" value="P-loop containing nucleotide triphosphate hydrolases"/>
    <property type="match status" value="1"/>
</dbReference>
<dbReference type="InterPro" id="IPR027417">
    <property type="entry name" value="P-loop_NTPase"/>
</dbReference>
<dbReference type="EMBL" id="CP022474">
    <property type="protein sequence ID" value="ASN59822.1"/>
    <property type="molecule type" value="Genomic_DNA"/>
</dbReference>
<organism evidence="1 2">
    <name type="scientific">Latilactobacillus curvatus</name>
    <name type="common">Lactobacillus curvatus</name>
    <dbReference type="NCBI Taxonomy" id="28038"/>
    <lineage>
        <taxon>Bacteria</taxon>
        <taxon>Bacillati</taxon>
        <taxon>Bacillota</taxon>
        <taxon>Bacilli</taxon>
        <taxon>Lactobacillales</taxon>
        <taxon>Lactobacillaceae</taxon>
        <taxon>Latilactobacillus</taxon>
    </lineage>
</organism>
<evidence type="ECO:0000313" key="2">
    <source>
        <dbReference type="Proteomes" id="UP000199749"/>
    </source>
</evidence>
<dbReference type="AlphaFoldDB" id="A0AAC9Y0N9"/>
<name>A0AAC9Y0N9_LATCU</name>
<sequence>MQKVGLTDLYTPKQIKVLKTAVTKDWRFMINHGAKRSGKTVIDNDLFLMELKRVRRLANAADVKVPMYILAGFSSKSIQNNILQELTNKYGFEFTFDKHNSFMLFGVKVVQTFTGTIAGLGAIRGMTAWGAYINEASLANREVFEEIKDRCSATGARIIGDTNPDNPNHYLKTDYIDNDDPKARIYSFHFSIDDNTFLDSKYVESQKAGTPSGMFYDRSIKGLWVSGEGAVYRDFDERTMVEEHIDLPPGANVYCGVDWGYEHKGSIVVLADDANGNTILLEEHTKQYKEIDYWVGVAKEIQRKYGKSIPFYADSARPEHCARFVREDIDCKYGNKAKLSGIEAVAKLIKQGAFFVSRDTTTSFFDEIYVYVWDPKTGEPVKINDDVMDAIRYAIYTHHHVTSKITTFKA</sequence>
<dbReference type="PANTHER" id="PTHR39184">
    <property type="match status" value="1"/>
</dbReference>
<accession>A0AAC9Y0N9</accession>
<proteinExistence type="predicted"/>
<reference evidence="1 2" key="1">
    <citation type="submission" date="2017-07" db="EMBL/GenBank/DDBJ databases">
        <title>Lactobacillus curvatus MRS6 whole genome.</title>
        <authorList>
            <person name="Jans C."/>
            <person name="Lagler S."/>
            <person name="Lacroix C."/>
            <person name="Meile L."/>
            <person name="Stevens M.J.A."/>
        </authorList>
    </citation>
    <scope>NUCLEOTIDE SEQUENCE [LARGE SCALE GENOMIC DNA]</scope>
    <source>
        <strain evidence="1 2">MRS6</strain>
    </source>
</reference>
<dbReference type="InterPro" id="IPR052380">
    <property type="entry name" value="Viral_DNA_packaging_terminase"/>
</dbReference>
<dbReference type="NCBIfam" id="TIGR01547">
    <property type="entry name" value="phage_term_2"/>
    <property type="match status" value="1"/>
</dbReference>
<protein>
    <submittedName>
        <fullName evidence="1">Terminase</fullName>
    </submittedName>
</protein>
<evidence type="ECO:0000313" key="1">
    <source>
        <dbReference type="EMBL" id="ASN59822.1"/>
    </source>
</evidence>
<dbReference type="Proteomes" id="UP000199749">
    <property type="component" value="Chromosome"/>
</dbReference>